<evidence type="ECO:0000313" key="2">
    <source>
        <dbReference type="EMBL" id="PIO61035.1"/>
    </source>
</evidence>
<dbReference type="AlphaFoldDB" id="A0A2G9TSY0"/>
<evidence type="ECO:0000256" key="1">
    <source>
        <dbReference type="SAM" id="MobiDB-lite"/>
    </source>
</evidence>
<reference evidence="2 3" key="1">
    <citation type="submission" date="2015-09" db="EMBL/GenBank/DDBJ databases">
        <title>Draft genome of the parasitic nematode Teladorsagia circumcincta isolate WARC Sus (inbred).</title>
        <authorList>
            <person name="Mitreva M."/>
        </authorList>
    </citation>
    <scope>NUCLEOTIDE SEQUENCE [LARGE SCALE GENOMIC DNA]</scope>
    <source>
        <strain evidence="2 3">S</strain>
    </source>
</reference>
<gene>
    <name evidence="2" type="ORF">TELCIR_17455</name>
</gene>
<feature type="region of interest" description="Disordered" evidence="1">
    <location>
        <begin position="101"/>
        <end position="123"/>
    </location>
</feature>
<evidence type="ECO:0000313" key="3">
    <source>
        <dbReference type="Proteomes" id="UP000230423"/>
    </source>
</evidence>
<dbReference type="OrthoDB" id="5869943at2759"/>
<accession>A0A2G9TSY0</accession>
<dbReference type="Proteomes" id="UP000230423">
    <property type="component" value="Unassembled WGS sequence"/>
</dbReference>
<proteinExistence type="predicted"/>
<dbReference type="EMBL" id="KZ354346">
    <property type="protein sequence ID" value="PIO61035.1"/>
    <property type="molecule type" value="Genomic_DNA"/>
</dbReference>
<protein>
    <submittedName>
        <fullName evidence="2">Uncharacterized protein</fullName>
    </submittedName>
</protein>
<feature type="non-terminal residue" evidence="2">
    <location>
        <position position="123"/>
    </location>
</feature>
<name>A0A2G9TSY0_TELCI</name>
<sequence length="123" mass="14436">MQFFWPVNTPLEVHELVGPERFTETVSRKVLISARTRYRKRVYFSYCSLMHEDLKKEHEKKKNAMERESIREKQEKAFKRLQQKHNVTTIVIENVPPIPRRPVLEPAPPVPAPETPTCNGSVL</sequence>
<organism evidence="2 3">
    <name type="scientific">Teladorsagia circumcincta</name>
    <name type="common">Brown stomach worm</name>
    <name type="synonym">Ostertagia circumcincta</name>
    <dbReference type="NCBI Taxonomy" id="45464"/>
    <lineage>
        <taxon>Eukaryota</taxon>
        <taxon>Metazoa</taxon>
        <taxon>Ecdysozoa</taxon>
        <taxon>Nematoda</taxon>
        <taxon>Chromadorea</taxon>
        <taxon>Rhabditida</taxon>
        <taxon>Rhabditina</taxon>
        <taxon>Rhabditomorpha</taxon>
        <taxon>Strongyloidea</taxon>
        <taxon>Trichostrongylidae</taxon>
        <taxon>Teladorsagia</taxon>
    </lineage>
</organism>
<keyword evidence="3" id="KW-1185">Reference proteome</keyword>
<feature type="compositionally biased region" description="Pro residues" evidence="1">
    <location>
        <begin position="101"/>
        <end position="114"/>
    </location>
</feature>